<comment type="similarity">
    <text evidence="2">Belongs to the cation diffusion facilitator (CDF) transporter (TC 2.A.4) family.</text>
</comment>
<keyword evidence="4 7" id="KW-0812">Transmembrane</keyword>
<dbReference type="FunFam" id="1.20.1510.10:FF:000006">
    <property type="entry name" value="Divalent cation efflux transporter"/>
    <property type="match status" value="1"/>
</dbReference>
<dbReference type="InterPro" id="IPR027469">
    <property type="entry name" value="Cation_efflux_TMD_sf"/>
</dbReference>
<evidence type="ECO:0000256" key="5">
    <source>
        <dbReference type="ARBA" id="ARBA00022989"/>
    </source>
</evidence>
<feature type="transmembrane region" description="Helical" evidence="7">
    <location>
        <begin position="95"/>
        <end position="112"/>
    </location>
</feature>
<organism evidence="10 11">
    <name type="scientific">Candidatus Faecousia excrementigallinarum</name>
    <dbReference type="NCBI Taxonomy" id="2840806"/>
    <lineage>
        <taxon>Bacteria</taxon>
        <taxon>Bacillati</taxon>
        <taxon>Bacillota</taxon>
        <taxon>Clostridia</taxon>
        <taxon>Eubacteriales</taxon>
        <taxon>Oscillospiraceae</taxon>
        <taxon>Faecousia</taxon>
    </lineage>
</organism>
<keyword evidence="3" id="KW-0813">Transport</keyword>
<evidence type="ECO:0000256" key="1">
    <source>
        <dbReference type="ARBA" id="ARBA00004141"/>
    </source>
</evidence>
<sequence>MTKLLLRLFVKDYSQKDNPQVRTRVGKLSGAVGIFCNLLLCAGKLIAGTLSGSVAITADAVNNLSDASSSIVTLVGFRLAERPADEDHPYGHARFEYLSGLAVAALIILIGFELAKTSLDKILHPAAVDFSLPVALVLIGSVAVKLWMMLFNRKLGKYINSGTLLATAADSRNDVITTSAVLAAGVAQWLTQWQIDGYMGLLVALFILYSGAGIAKDTISPLLGEAASPELRQTIVNLVGSDPWVLGYHDLMVHDYGPGQRFASLHVEMDSSREPLACHERIDNLERRCLQEHNVHLVIHYDPVVVGDPRVDGLQKQVQNILTEIDSRLSIHDFRVVFGNDHTNVIFDMEVPASLKGQEKNLKKQVEQGLRQANGETYYAVITFDQGAFQ</sequence>
<dbReference type="Gene3D" id="1.20.1510.10">
    <property type="entry name" value="Cation efflux protein transmembrane domain"/>
    <property type="match status" value="1"/>
</dbReference>
<dbReference type="InterPro" id="IPR058533">
    <property type="entry name" value="Cation_efflux_TM"/>
</dbReference>
<dbReference type="GO" id="GO:0008324">
    <property type="term" value="F:monoatomic cation transmembrane transporter activity"/>
    <property type="evidence" value="ECO:0007669"/>
    <property type="project" value="InterPro"/>
</dbReference>
<dbReference type="InterPro" id="IPR050291">
    <property type="entry name" value="CDF_Transporter"/>
</dbReference>
<reference evidence="10" key="1">
    <citation type="submission" date="2020-10" db="EMBL/GenBank/DDBJ databases">
        <authorList>
            <person name="Gilroy R."/>
        </authorList>
    </citation>
    <scope>NUCLEOTIDE SEQUENCE</scope>
    <source>
        <strain evidence="10">13361</strain>
    </source>
</reference>
<accession>A0A9D0Z2S2</accession>
<dbReference type="PANTHER" id="PTHR43840">
    <property type="entry name" value="MITOCHONDRIAL METAL TRANSPORTER 1-RELATED"/>
    <property type="match status" value="1"/>
</dbReference>
<dbReference type="AlphaFoldDB" id="A0A9D0Z2S2"/>
<dbReference type="SUPFAM" id="SSF160240">
    <property type="entry name" value="Cation efflux protein cytoplasmic domain-like"/>
    <property type="match status" value="2"/>
</dbReference>
<dbReference type="Proteomes" id="UP000886796">
    <property type="component" value="Unassembled WGS sequence"/>
</dbReference>
<dbReference type="EMBL" id="DVFK01000088">
    <property type="protein sequence ID" value="HIQ68162.1"/>
    <property type="molecule type" value="Genomic_DNA"/>
</dbReference>
<protein>
    <submittedName>
        <fullName evidence="10">Cation transporter</fullName>
    </submittedName>
</protein>
<dbReference type="GO" id="GO:0016020">
    <property type="term" value="C:membrane"/>
    <property type="evidence" value="ECO:0007669"/>
    <property type="project" value="UniProtKB-SubCell"/>
</dbReference>
<evidence type="ECO:0000256" key="6">
    <source>
        <dbReference type="ARBA" id="ARBA00023136"/>
    </source>
</evidence>
<keyword evidence="5 7" id="KW-1133">Transmembrane helix</keyword>
<keyword evidence="6 7" id="KW-0472">Membrane</keyword>
<dbReference type="PANTHER" id="PTHR43840:SF15">
    <property type="entry name" value="MITOCHONDRIAL METAL TRANSPORTER 1-RELATED"/>
    <property type="match status" value="1"/>
</dbReference>
<evidence type="ECO:0000256" key="3">
    <source>
        <dbReference type="ARBA" id="ARBA00022448"/>
    </source>
</evidence>
<evidence type="ECO:0000256" key="7">
    <source>
        <dbReference type="SAM" id="Phobius"/>
    </source>
</evidence>
<evidence type="ECO:0000256" key="2">
    <source>
        <dbReference type="ARBA" id="ARBA00008114"/>
    </source>
</evidence>
<evidence type="ECO:0000313" key="11">
    <source>
        <dbReference type="Proteomes" id="UP000886796"/>
    </source>
</evidence>
<evidence type="ECO:0000259" key="8">
    <source>
        <dbReference type="Pfam" id="PF01545"/>
    </source>
</evidence>
<dbReference type="InterPro" id="IPR002524">
    <property type="entry name" value="Cation_efflux"/>
</dbReference>
<dbReference type="InterPro" id="IPR036837">
    <property type="entry name" value="Cation_efflux_CTD_sf"/>
</dbReference>
<gene>
    <name evidence="10" type="ORF">IAB74_06610</name>
</gene>
<reference evidence="10" key="2">
    <citation type="journal article" date="2021" name="PeerJ">
        <title>Extensive microbial diversity within the chicken gut microbiome revealed by metagenomics and culture.</title>
        <authorList>
            <person name="Gilroy R."/>
            <person name="Ravi A."/>
            <person name="Getino M."/>
            <person name="Pursley I."/>
            <person name="Horton D.L."/>
            <person name="Alikhan N.F."/>
            <person name="Baker D."/>
            <person name="Gharbi K."/>
            <person name="Hall N."/>
            <person name="Watson M."/>
            <person name="Adriaenssens E.M."/>
            <person name="Foster-Nyarko E."/>
            <person name="Jarju S."/>
            <person name="Secka A."/>
            <person name="Antonio M."/>
            <person name="Oren A."/>
            <person name="Chaudhuri R.R."/>
            <person name="La Ragione R."/>
            <person name="Hildebrand F."/>
            <person name="Pallen M.J."/>
        </authorList>
    </citation>
    <scope>NUCLEOTIDE SEQUENCE</scope>
    <source>
        <strain evidence="10">13361</strain>
    </source>
</reference>
<comment type="caution">
    <text evidence="10">The sequence shown here is derived from an EMBL/GenBank/DDBJ whole genome shotgun (WGS) entry which is preliminary data.</text>
</comment>
<name>A0A9D0Z2S2_9FIRM</name>
<dbReference type="Pfam" id="PF01545">
    <property type="entry name" value="Cation_efflux"/>
    <property type="match status" value="1"/>
</dbReference>
<dbReference type="Gene3D" id="3.30.70.1350">
    <property type="entry name" value="Cation efflux protein, cytoplasmic domain"/>
    <property type="match status" value="1"/>
</dbReference>
<feature type="domain" description="Cation efflux protein cytoplasmic" evidence="9">
    <location>
        <begin position="228"/>
        <end position="303"/>
    </location>
</feature>
<proteinExistence type="inferred from homology"/>
<dbReference type="Pfam" id="PF16916">
    <property type="entry name" value="ZT_dimer"/>
    <property type="match status" value="1"/>
</dbReference>
<dbReference type="SUPFAM" id="SSF161111">
    <property type="entry name" value="Cation efflux protein transmembrane domain-like"/>
    <property type="match status" value="1"/>
</dbReference>
<evidence type="ECO:0000259" key="9">
    <source>
        <dbReference type="Pfam" id="PF16916"/>
    </source>
</evidence>
<evidence type="ECO:0000256" key="4">
    <source>
        <dbReference type="ARBA" id="ARBA00022692"/>
    </source>
</evidence>
<dbReference type="NCBIfam" id="TIGR01297">
    <property type="entry name" value="CDF"/>
    <property type="match status" value="1"/>
</dbReference>
<evidence type="ECO:0000313" key="10">
    <source>
        <dbReference type="EMBL" id="HIQ68162.1"/>
    </source>
</evidence>
<feature type="transmembrane region" description="Helical" evidence="7">
    <location>
        <begin position="132"/>
        <end position="152"/>
    </location>
</feature>
<comment type="subcellular location">
    <subcellularLocation>
        <location evidence="1">Membrane</location>
        <topology evidence="1">Multi-pass membrane protein</topology>
    </subcellularLocation>
</comment>
<feature type="domain" description="Cation efflux protein transmembrane" evidence="8">
    <location>
        <begin position="32"/>
        <end position="223"/>
    </location>
</feature>
<dbReference type="InterPro" id="IPR027470">
    <property type="entry name" value="Cation_efflux_CTD"/>
</dbReference>